<dbReference type="PANTHER" id="PTHR11264:SF8">
    <property type="entry name" value="URACIL-DNA GLYCOSYLASE-LIKE DOMAIN-CONTAINING PROTEIN"/>
    <property type="match status" value="1"/>
</dbReference>
<protein>
    <recommendedName>
        <fullName evidence="3">uracil-DNA glycosylase</fullName>
        <ecNumber evidence="3">3.2.2.27</ecNumber>
    </recommendedName>
</protein>
<evidence type="ECO:0000256" key="1">
    <source>
        <dbReference type="ARBA" id="ARBA00001400"/>
    </source>
</evidence>
<sequence>MELILKDSVNFNFNISDFALDPLNHTLITTGDSLNFLSNMKKIKSIKGKMKESLSIRFIKYENQLFQSNDFYVICSNDKVYKVDGKRKKIVEEITLPLNNVENIIVSRTGKLAYISNGILYINDINLENLKAFPLTELGEGRFKIYISDENILIKHRKMHESSVNVLLFSLQHLKKIFEITSTTNHIYSKIIGLNYLSSTDDGYIEIWDILESQIKYSFKLSNYKITYIENDKNFYYFGNINGELIITDLELNIVNKIKIFQDEIKKIKIFNSKIYILSFNNRMKVFDIINNENEFDDIVNNFIHKYNIHESYKEFFNIDKVVKIKGFIDNLEADHIDYTPSSDKIFKALSQNISDIKVCIMGKDPYFQKGVATGLAFEVNSESWMDEKVNTSLKNILKLIYKTYTGNMVDISEIRNSILKKEFDILPPNMIFKNWQNQGVLLLNSSLTTVIDKAGAHHKFWESIINELVEYISSRNTNITYLLWGNDAAIMEKHILNGEIIKHNHPAICGNLKNQNDFMLGKSFEKTKKYINWLGV</sequence>
<dbReference type="PANTHER" id="PTHR11264">
    <property type="entry name" value="URACIL-DNA GLYCOSYLASE"/>
    <property type="match status" value="1"/>
</dbReference>
<dbReference type="GO" id="GO:0097510">
    <property type="term" value="P:base-excision repair, AP site formation via deaminated base removal"/>
    <property type="evidence" value="ECO:0007669"/>
    <property type="project" value="TreeGrafter"/>
</dbReference>
<dbReference type="EC" id="3.2.2.27" evidence="3"/>
<keyword evidence="4" id="KW-0227">DNA damage</keyword>
<reference evidence="8 9" key="1">
    <citation type="journal article" date="2009" name="Stand. Genomic Sci.">
        <title>Complete genome sequence of Streptobacillus moniliformis type strain (9901T).</title>
        <authorList>
            <person name="Nolan M."/>
            <person name="Gronow S."/>
            <person name="Lapidus A."/>
            <person name="Ivanova N."/>
            <person name="Copeland A."/>
            <person name="Lucas S."/>
            <person name="Del Rio T.G."/>
            <person name="Chen F."/>
            <person name="Tice H."/>
            <person name="Pitluck S."/>
            <person name="Cheng J.F."/>
            <person name="Sims D."/>
            <person name="Meincke L."/>
            <person name="Bruce D."/>
            <person name="Goodwin L."/>
            <person name="Brettin T."/>
            <person name="Han C."/>
            <person name="Detter J.C."/>
            <person name="Ovchinikova G."/>
            <person name="Pati A."/>
            <person name="Mavromatis K."/>
            <person name="Mikhailova N."/>
            <person name="Chen A."/>
            <person name="Palaniappan K."/>
            <person name="Land M."/>
            <person name="Hauser L."/>
            <person name="Chang Y.J."/>
            <person name="Jeffries C.D."/>
            <person name="Rohde M."/>
            <person name="Sproer C."/>
            <person name="Goker M."/>
            <person name="Bristow J."/>
            <person name="Eisen J.A."/>
            <person name="Markowitz V."/>
            <person name="Hugenholtz P."/>
            <person name="Kyrpides N.C."/>
            <person name="Klenk H.P."/>
            <person name="Chain P."/>
        </authorList>
    </citation>
    <scope>NUCLEOTIDE SEQUENCE [LARGE SCALE GENOMIC DNA]</scope>
    <source>
        <strain evidence="9">ATCC 14647 / DSM 12112 / NCTC 10651 / 9901</strain>
    </source>
</reference>
<organism evidence="8 9">
    <name type="scientific">Streptobacillus moniliformis (strain ATCC 14647 / DSM 12112 / NCTC 10651 / 9901)</name>
    <dbReference type="NCBI Taxonomy" id="519441"/>
    <lineage>
        <taxon>Bacteria</taxon>
        <taxon>Fusobacteriati</taxon>
        <taxon>Fusobacteriota</taxon>
        <taxon>Fusobacteriia</taxon>
        <taxon>Fusobacteriales</taxon>
        <taxon>Leptotrichiaceae</taxon>
        <taxon>Streptobacillus</taxon>
    </lineage>
</organism>
<dbReference type="GO" id="GO:0004844">
    <property type="term" value="F:uracil DNA N-glycosylase activity"/>
    <property type="evidence" value="ECO:0007669"/>
    <property type="project" value="InterPro"/>
</dbReference>
<dbReference type="SUPFAM" id="SSF50978">
    <property type="entry name" value="WD40 repeat-like"/>
    <property type="match status" value="1"/>
</dbReference>
<dbReference type="GeneID" id="69248191"/>
<dbReference type="eggNOG" id="COG0692">
    <property type="taxonomic scope" value="Bacteria"/>
</dbReference>
<dbReference type="InterPro" id="IPR005122">
    <property type="entry name" value="Uracil-DNA_glycosylase-like"/>
</dbReference>
<feature type="domain" description="Uracil-DNA glycosylase-like" evidence="7">
    <location>
        <begin position="356"/>
        <end position="514"/>
    </location>
</feature>
<keyword evidence="6" id="KW-0234">DNA repair</keyword>
<keyword evidence="9" id="KW-1185">Reference proteome</keyword>
<dbReference type="InterPro" id="IPR036322">
    <property type="entry name" value="WD40_repeat_dom_sf"/>
</dbReference>
<comment type="catalytic activity">
    <reaction evidence="1">
        <text>Hydrolyzes single-stranded DNA or mismatched double-stranded DNA and polynucleotides, releasing free uracil.</text>
        <dbReference type="EC" id="3.2.2.27"/>
    </reaction>
</comment>
<dbReference type="InterPro" id="IPR002043">
    <property type="entry name" value="UDG_fam1"/>
</dbReference>
<evidence type="ECO:0000256" key="6">
    <source>
        <dbReference type="ARBA" id="ARBA00023204"/>
    </source>
</evidence>
<comment type="function">
    <text evidence="2">Excises uracil residues from the DNA which can arise as a result of misincorporation of dUMP residues by DNA polymerase or due to deamination of cytosine.</text>
</comment>
<evidence type="ECO:0000259" key="7">
    <source>
        <dbReference type="Pfam" id="PF03167"/>
    </source>
</evidence>
<evidence type="ECO:0000256" key="4">
    <source>
        <dbReference type="ARBA" id="ARBA00022763"/>
    </source>
</evidence>
<gene>
    <name evidence="8" type="ordered locus">Smon_0949</name>
</gene>
<dbReference type="RefSeq" id="WP_012858964.1">
    <property type="nucleotide sequence ID" value="NC_013515.1"/>
</dbReference>
<dbReference type="AlphaFoldDB" id="D1AYN9"/>
<accession>D1AYN9</accession>
<dbReference type="EMBL" id="CP001779">
    <property type="protein sequence ID" value="ACZ01415.1"/>
    <property type="molecule type" value="Genomic_DNA"/>
</dbReference>
<name>D1AYN9_STRM9</name>
<evidence type="ECO:0000256" key="2">
    <source>
        <dbReference type="ARBA" id="ARBA00002631"/>
    </source>
</evidence>
<dbReference type="InterPro" id="IPR036895">
    <property type="entry name" value="Uracil-DNA_glycosylase-like_sf"/>
</dbReference>
<evidence type="ECO:0000256" key="5">
    <source>
        <dbReference type="ARBA" id="ARBA00022801"/>
    </source>
</evidence>
<evidence type="ECO:0000313" key="9">
    <source>
        <dbReference type="Proteomes" id="UP000002072"/>
    </source>
</evidence>
<dbReference type="Gene3D" id="3.40.470.10">
    <property type="entry name" value="Uracil-DNA glycosylase-like domain"/>
    <property type="match status" value="1"/>
</dbReference>
<keyword evidence="5" id="KW-0378">Hydrolase</keyword>
<dbReference type="CDD" id="cd10027">
    <property type="entry name" value="UDG-F1-like"/>
    <property type="match status" value="1"/>
</dbReference>
<dbReference type="STRING" id="519441.Smon_0949"/>
<evidence type="ECO:0000313" key="8">
    <source>
        <dbReference type="EMBL" id="ACZ01415.1"/>
    </source>
</evidence>
<evidence type="ECO:0000256" key="3">
    <source>
        <dbReference type="ARBA" id="ARBA00012030"/>
    </source>
</evidence>
<dbReference type="KEGG" id="smf:Smon_0949"/>
<dbReference type="Proteomes" id="UP000002072">
    <property type="component" value="Chromosome"/>
</dbReference>
<dbReference type="HOGENOM" id="CLU_507058_0_0_0"/>
<proteinExistence type="predicted"/>
<dbReference type="SUPFAM" id="SSF52141">
    <property type="entry name" value="Uracil-DNA glycosylase-like"/>
    <property type="match status" value="1"/>
</dbReference>
<dbReference type="Pfam" id="PF03167">
    <property type="entry name" value="UDG"/>
    <property type="match status" value="1"/>
</dbReference>